<feature type="compositionally biased region" description="Polar residues" evidence="1">
    <location>
        <begin position="113"/>
        <end position="129"/>
    </location>
</feature>
<reference evidence="2 3" key="1">
    <citation type="submission" date="2021-06" db="EMBL/GenBank/DDBJ databases">
        <authorList>
            <person name="Palmer J.M."/>
        </authorList>
    </citation>
    <scope>NUCLEOTIDE SEQUENCE [LARGE SCALE GENOMIC DNA]</scope>
    <source>
        <strain evidence="2 3">AS_MEX2019</strain>
        <tissue evidence="2">Muscle</tissue>
    </source>
</reference>
<sequence length="129" mass="14422">MSERNNICGHKKRCAMMLCTTHVGLPAGNNTPKGSALSCYSRKYEKPQIKSLSQFPLRTLKKPQFLCSVHGPGGTGESEHPCLYQLSAAQVHRAMTCYHTTTGQRQRHERQTSMDANTFMSEGQFRTTS</sequence>
<evidence type="ECO:0000313" key="2">
    <source>
        <dbReference type="EMBL" id="MEQ2314503.1"/>
    </source>
</evidence>
<evidence type="ECO:0000256" key="1">
    <source>
        <dbReference type="SAM" id="MobiDB-lite"/>
    </source>
</evidence>
<dbReference type="Proteomes" id="UP001469553">
    <property type="component" value="Unassembled WGS sequence"/>
</dbReference>
<feature type="region of interest" description="Disordered" evidence="1">
    <location>
        <begin position="101"/>
        <end position="129"/>
    </location>
</feature>
<proteinExistence type="predicted"/>
<name>A0ABV1A7H5_9TELE</name>
<accession>A0ABV1A7H5</accession>
<keyword evidence="3" id="KW-1185">Reference proteome</keyword>
<protein>
    <submittedName>
        <fullName evidence="2">Uncharacterized protein</fullName>
    </submittedName>
</protein>
<evidence type="ECO:0000313" key="3">
    <source>
        <dbReference type="Proteomes" id="UP001469553"/>
    </source>
</evidence>
<gene>
    <name evidence="2" type="ORF">AMECASPLE_012748</name>
</gene>
<comment type="caution">
    <text evidence="2">The sequence shown here is derived from an EMBL/GenBank/DDBJ whole genome shotgun (WGS) entry which is preliminary data.</text>
</comment>
<dbReference type="EMBL" id="JAHRIP010085451">
    <property type="protein sequence ID" value="MEQ2314503.1"/>
    <property type="molecule type" value="Genomic_DNA"/>
</dbReference>
<organism evidence="2 3">
    <name type="scientific">Ameca splendens</name>
    <dbReference type="NCBI Taxonomy" id="208324"/>
    <lineage>
        <taxon>Eukaryota</taxon>
        <taxon>Metazoa</taxon>
        <taxon>Chordata</taxon>
        <taxon>Craniata</taxon>
        <taxon>Vertebrata</taxon>
        <taxon>Euteleostomi</taxon>
        <taxon>Actinopterygii</taxon>
        <taxon>Neopterygii</taxon>
        <taxon>Teleostei</taxon>
        <taxon>Neoteleostei</taxon>
        <taxon>Acanthomorphata</taxon>
        <taxon>Ovalentaria</taxon>
        <taxon>Atherinomorphae</taxon>
        <taxon>Cyprinodontiformes</taxon>
        <taxon>Goodeidae</taxon>
        <taxon>Ameca</taxon>
    </lineage>
</organism>